<dbReference type="InterPro" id="IPR051607">
    <property type="entry name" value="Metallo-dep_hydrolases"/>
</dbReference>
<proteinExistence type="predicted"/>
<evidence type="ECO:0000256" key="2">
    <source>
        <dbReference type="ARBA" id="ARBA00022723"/>
    </source>
</evidence>
<dbReference type="SUPFAM" id="SSF51338">
    <property type="entry name" value="Composite domain of metallo-dependent hydrolases"/>
    <property type="match status" value="1"/>
</dbReference>
<evidence type="ECO:0000256" key="4">
    <source>
        <dbReference type="ARBA" id="ARBA00022833"/>
    </source>
</evidence>
<dbReference type="OrthoDB" id="194468at2759"/>
<organism evidence="6 7">
    <name type="scientific">Rhizophagus clarus</name>
    <dbReference type="NCBI Taxonomy" id="94130"/>
    <lineage>
        <taxon>Eukaryota</taxon>
        <taxon>Fungi</taxon>
        <taxon>Fungi incertae sedis</taxon>
        <taxon>Mucoromycota</taxon>
        <taxon>Glomeromycotina</taxon>
        <taxon>Glomeromycetes</taxon>
        <taxon>Glomerales</taxon>
        <taxon>Glomeraceae</taxon>
        <taxon>Rhizophagus</taxon>
    </lineage>
</organism>
<evidence type="ECO:0000256" key="1">
    <source>
        <dbReference type="ARBA" id="ARBA00001947"/>
    </source>
</evidence>
<gene>
    <name evidence="6" type="ORF">RCL2_001006300</name>
</gene>
<dbReference type="GO" id="GO:0005829">
    <property type="term" value="C:cytosol"/>
    <property type="evidence" value="ECO:0007669"/>
    <property type="project" value="TreeGrafter"/>
</dbReference>
<keyword evidence="2" id="KW-0479">Metal-binding</keyword>
<dbReference type="EMBL" id="BLAL01000063">
    <property type="protein sequence ID" value="GES82881.1"/>
    <property type="molecule type" value="Genomic_DNA"/>
</dbReference>
<protein>
    <submittedName>
        <fullName evidence="6">Guanine deaminase</fullName>
    </submittedName>
</protein>
<accession>A0A8H3QKM6</accession>
<evidence type="ECO:0000259" key="5">
    <source>
        <dbReference type="Pfam" id="PF01979"/>
    </source>
</evidence>
<dbReference type="Gene3D" id="2.30.40.10">
    <property type="entry name" value="Urease, subunit C, domain 1"/>
    <property type="match status" value="1"/>
</dbReference>
<name>A0A8H3QKM6_9GLOM</name>
<feature type="domain" description="Amidohydrolase-related" evidence="5">
    <location>
        <begin position="14"/>
        <end position="99"/>
    </location>
</feature>
<keyword evidence="4" id="KW-0862">Zinc</keyword>
<comment type="cofactor">
    <cofactor evidence="1">
        <name>Zn(2+)</name>
        <dbReference type="ChEBI" id="CHEBI:29105"/>
    </cofactor>
</comment>
<dbReference type="PANTHER" id="PTHR11271">
    <property type="entry name" value="GUANINE DEAMINASE"/>
    <property type="match status" value="1"/>
</dbReference>
<evidence type="ECO:0000313" key="7">
    <source>
        <dbReference type="Proteomes" id="UP000615446"/>
    </source>
</evidence>
<dbReference type="GO" id="GO:0006147">
    <property type="term" value="P:guanine catabolic process"/>
    <property type="evidence" value="ECO:0007669"/>
    <property type="project" value="UniProtKB-UniPathway"/>
</dbReference>
<reference evidence="6" key="1">
    <citation type="submission" date="2019-10" db="EMBL/GenBank/DDBJ databases">
        <title>Conservation and host-specific expression of non-tandemly repeated heterogenous ribosome RNA gene in arbuscular mycorrhizal fungi.</title>
        <authorList>
            <person name="Maeda T."/>
            <person name="Kobayashi Y."/>
            <person name="Nakagawa T."/>
            <person name="Ezawa T."/>
            <person name="Yamaguchi K."/>
            <person name="Bino T."/>
            <person name="Nishimoto Y."/>
            <person name="Shigenobu S."/>
            <person name="Kawaguchi M."/>
        </authorList>
    </citation>
    <scope>NUCLEOTIDE SEQUENCE</scope>
    <source>
        <strain evidence="6">HR1</strain>
    </source>
</reference>
<comment type="caution">
    <text evidence="6">The sequence shown here is derived from an EMBL/GenBank/DDBJ whole genome shotgun (WGS) entry which is preliminary data.</text>
</comment>
<evidence type="ECO:0000256" key="3">
    <source>
        <dbReference type="ARBA" id="ARBA00022801"/>
    </source>
</evidence>
<dbReference type="GO" id="GO:0008270">
    <property type="term" value="F:zinc ion binding"/>
    <property type="evidence" value="ECO:0007669"/>
    <property type="project" value="TreeGrafter"/>
</dbReference>
<dbReference type="GO" id="GO:0008892">
    <property type="term" value="F:guanine deaminase activity"/>
    <property type="evidence" value="ECO:0007669"/>
    <property type="project" value="TreeGrafter"/>
</dbReference>
<sequence length="133" mass="14786">MTSSKVDDKPLNKSSPHLTLPELTYLATMGGAELVNLDKIVGNFLIGKEFDALLIDPDAYKSPLDIFDDLDDVERIFEKFIFLGDERNLKSVYVKGKKVSGTDLKGVNLHERELLKNLSKLDSGNCHVCNSNS</sequence>
<dbReference type="AlphaFoldDB" id="A0A8H3QKM6"/>
<evidence type="ECO:0000313" key="6">
    <source>
        <dbReference type="EMBL" id="GES82881.1"/>
    </source>
</evidence>
<dbReference type="InterPro" id="IPR006680">
    <property type="entry name" value="Amidohydro-rel"/>
</dbReference>
<dbReference type="Pfam" id="PF01979">
    <property type="entry name" value="Amidohydro_1"/>
    <property type="match status" value="1"/>
</dbReference>
<keyword evidence="3" id="KW-0378">Hydrolase</keyword>
<dbReference type="PANTHER" id="PTHR11271:SF6">
    <property type="entry name" value="GUANINE DEAMINASE"/>
    <property type="match status" value="1"/>
</dbReference>
<dbReference type="Proteomes" id="UP000615446">
    <property type="component" value="Unassembled WGS sequence"/>
</dbReference>
<dbReference type="InterPro" id="IPR011059">
    <property type="entry name" value="Metal-dep_hydrolase_composite"/>
</dbReference>
<dbReference type="UniPathway" id="UPA00603">
    <property type="reaction ID" value="UER00660"/>
</dbReference>